<dbReference type="EMBL" id="BMAW01083443">
    <property type="protein sequence ID" value="GFU34053.1"/>
    <property type="molecule type" value="Genomic_DNA"/>
</dbReference>
<reference evidence="1" key="1">
    <citation type="submission" date="2020-08" db="EMBL/GenBank/DDBJ databases">
        <title>Multicomponent nature underlies the extraordinary mechanical properties of spider dragline silk.</title>
        <authorList>
            <person name="Kono N."/>
            <person name="Nakamura H."/>
            <person name="Mori M."/>
            <person name="Yoshida Y."/>
            <person name="Ohtoshi R."/>
            <person name="Malay A.D."/>
            <person name="Moran D.A.P."/>
            <person name="Tomita M."/>
            <person name="Numata K."/>
            <person name="Arakawa K."/>
        </authorList>
    </citation>
    <scope>NUCLEOTIDE SEQUENCE</scope>
</reference>
<sequence length="82" mass="9236">MRCNISRFSAEMGITFTEKLPVDTERENSKSMRLRAVSEEVVKGVVRNSVIQLGSSSLNREIERNLDGGKFLSFSLLQELVT</sequence>
<protein>
    <submittedName>
        <fullName evidence="1">Uncharacterized protein</fullName>
    </submittedName>
</protein>
<accession>A0A8X6QVR1</accession>
<gene>
    <name evidence="1" type="ORF">NPIL_482471</name>
</gene>
<comment type="caution">
    <text evidence="1">The sequence shown here is derived from an EMBL/GenBank/DDBJ whole genome shotgun (WGS) entry which is preliminary data.</text>
</comment>
<name>A0A8X6QVR1_NEPPI</name>
<evidence type="ECO:0000313" key="2">
    <source>
        <dbReference type="Proteomes" id="UP000887013"/>
    </source>
</evidence>
<dbReference type="Proteomes" id="UP000887013">
    <property type="component" value="Unassembled WGS sequence"/>
</dbReference>
<dbReference type="AlphaFoldDB" id="A0A8X6QVR1"/>
<proteinExistence type="predicted"/>
<keyword evidence="2" id="KW-1185">Reference proteome</keyword>
<evidence type="ECO:0000313" key="1">
    <source>
        <dbReference type="EMBL" id="GFU34053.1"/>
    </source>
</evidence>
<organism evidence="1 2">
    <name type="scientific">Nephila pilipes</name>
    <name type="common">Giant wood spider</name>
    <name type="synonym">Nephila maculata</name>
    <dbReference type="NCBI Taxonomy" id="299642"/>
    <lineage>
        <taxon>Eukaryota</taxon>
        <taxon>Metazoa</taxon>
        <taxon>Ecdysozoa</taxon>
        <taxon>Arthropoda</taxon>
        <taxon>Chelicerata</taxon>
        <taxon>Arachnida</taxon>
        <taxon>Araneae</taxon>
        <taxon>Araneomorphae</taxon>
        <taxon>Entelegynae</taxon>
        <taxon>Araneoidea</taxon>
        <taxon>Nephilidae</taxon>
        <taxon>Nephila</taxon>
    </lineage>
</organism>